<feature type="domain" description="Polymerase beta nucleotidyltransferase" evidence="1">
    <location>
        <begin position="23"/>
        <end position="93"/>
    </location>
</feature>
<evidence type="ECO:0000259" key="1">
    <source>
        <dbReference type="Pfam" id="PF18765"/>
    </source>
</evidence>
<dbReference type="SUPFAM" id="SSF81301">
    <property type="entry name" value="Nucleotidyltransferase"/>
    <property type="match status" value="1"/>
</dbReference>
<dbReference type="InterPro" id="IPR043519">
    <property type="entry name" value="NT_sf"/>
</dbReference>
<organism evidence="2 3">
    <name type="scientific">Desulfosarcina alkanivorans</name>
    <dbReference type="NCBI Taxonomy" id="571177"/>
    <lineage>
        <taxon>Bacteria</taxon>
        <taxon>Pseudomonadati</taxon>
        <taxon>Thermodesulfobacteriota</taxon>
        <taxon>Desulfobacteria</taxon>
        <taxon>Desulfobacterales</taxon>
        <taxon>Desulfosarcinaceae</taxon>
        <taxon>Desulfosarcina</taxon>
    </lineage>
</organism>
<dbReference type="KEGG" id="dalk:DSCA_09590"/>
<dbReference type="OrthoDB" id="14556at2"/>
<dbReference type="EMBL" id="AP021874">
    <property type="protein sequence ID" value="BBO67029.1"/>
    <property type="molecule type" value="Genomic_DNA"/>
</dbReference>
<protein>
    <recommendedName>
        <fullName evidence="1">Polymerase beta nucleotidyltransferase domain-containing protein</fullName>
    </recommendedName>
</protein>
<dbReference type="CDD" id="cd05403">
    <property type="entry name" value="NT_KNTase_like"/>
    <property type="match status" value="1"/>
</dbReference>
<accession>A0A5K7YGT0</accession>
<keyword evidence="3" id="KW-1185">Reference proteome</keyword>
<evidence type="ECO:0000313" key="2">
    <source>
        <dbReference type="EMBL" id="BBO67029.1"/>
    </source>
</evidence>
<proteinExistence type="predicted"/>
<dbReference type="Pfam" id="PF18765">
    <property type="entry name" value="Polbeta"/>
    <property type="match status" value="1"/>
</dbReference>
<gene>
    <name evidence="2" type="ORF">DSCA_09590</name>
</gene>
<dbReference type="Proteomes" id="UP000427906">
    <property type="component" value="Chromosome"/>
</dbReference>
<dbReference type="InterPro" id="IPR041633">
    <property type="entry name" value="Polbeta"/>
</dbReference>
<dbReference type="AlphaFoldDB" id="A0A5K7YGT0"/>
<dbReference type="Gene3D" id="3.30.460.10">
    <property type="entry name" value="Beta Polymerase, domain 2"/>
    <property type="match status" value="1"/>
</dbReference>
<evidence type="ECO:0000313" key="3">
    <source>
        <dbReference type="Proteomes" id="UP000427906"/>
    </source>
</evidence>
<name>A0A5K7YGT0_9BACT</name>
<sequence>MRLSPEEKSAVVDAVLRFDPEARIYLFGSRVDDRQKGGDIDLLIFSSRLTFRDKLKIKAVLFEKIEEQKVDLIIAKDSKDPFVRVALKKGVRLN</sequence>
<reference evidence="2 3" key="1">
    <citation type="submission" date="2019-11" db="EMBL/GenBank/DDBJ databases">
        <title>Comparative genomics of hydrocarbon-degrading Desulfosarcina strains.</title>
        <authorList>
            <person name="Watanabe M."/>
            <person name="Kojima H."/>
            <person name="Fukui M."/>
        </authorList>
    </citation>
    <scope>NUCLEOTIDE SEQUENCE [LARGE SCALE GENOMIC DNA]</scope>
    <source>
        <strain evidence="2 3">PL12</strain>
    </source>
</reference>